<dbReference type="Gene3D" id="3.30.750.24">
    <property type="entry name" value="STAS domain"/>
    <property type="match status" value="1"/>
</dbReference>
<sequence length="120" mass="12414">MPQQGDKHVTSLNHETVNGALVLKPSRRIDSSSAKAFEDDAAALLDKGPKKVVIDATDLDYISSAGLRVILTTAKKAKAAGGGLTIACAKNNVKEVLAVSGFDNIFGLHDSVAQAISALA</sequence>
<evidence type="ECO:0000313" key="4">
    <source>
        <dbReference type="EMBL" id="PZF75677.1"/>
    </source>
</evidence>
<dbReference type="NCBIfam" id="TIGR00377">
    <property type="entry name" value="ant_ant_sig"/>
    <property type="match status" value="1"/>
</dbReference>
<proteinExistence type="inferred from homology"/>
<dbReference type="CDD" id="cd07043">
    <property type="entry name" value="STAS_anti-anti-sigma_factors"/>
    <property type="match status" value="1"/>
</dbReference>
<gene>
    <name evidence="4" type="ORF">DK847_17725</name>
</gene>
<comment type="caution">
    <text evidence="4">The sequence shown here is derived from an EMBL/GenBank/DDBJ whole genome shotgun (WGS) entry which is preliminary data.</text>
</comment>
<feature type="domain" description="STAS" evidence="3">
    <location>
        <begin position="10"/>
        <end position="119"/>
    </location>
</feature>
<protein>
    <recommendedName>
        <fullName evidence="2">Anti-sigma factor antagonist</fullName>
    </recommendedName>
</protein>
<dbReference type="Pfam" id="PF01740">
    <property type="entry name" value="STAS"/>
    <property type="match status" value="1"/>
</dbReference>
<evidence type="ECO:0000313" key="5">
    <source>
        <dbReference type="Proteomes" id="UP000248795"/>
    </source>
</evidence>
<dbReference type="SUPFAM" id="SSF52091">
    <property type="entry name" value="SpoIIaa-like"/>
    <property type="match status" value="1"/>
</dbReference>
<name>A0A2W2BIF4_9HYPH</name>
<dbReference type="PROSITE" id="PS50801">
    <property type="entry name" value="STAS"/>
    <property type="match status" value="1"/>
</dbReference>
<dbReference type="Proteomes" id="UP000248795">
    <property type="component" value="Unassembled WGS sequence"/>
</dbReference>
<dbReference type="PANTHER" id="PTHR33495">
    <property type="entry name" value="ANTI-SIGMA FACTOR ANTAGONIST TM_1081-RELATED-RELATED"/>
    <property type="match status" value="1"/>
</dbReference>
<comment type="similarity">
    <text evidence="1 2">Belongs to the anti-sigma-factor antagonist family.</text>
</comment>
<evidence type="ECO:0000256" key="1">
    <source>
        <dbReference type="ARBA" id="ARBA00009013"/>
    </source>
</evidence>
<evidence type="ECO:0000256" key="2">
    <source>
        <dbReference type="RuleBase" id="RU003749"/>
    </source>
</evidence>
<evidence type="ECO:0000259" key="3">
    <source>
        <dbReference type="PROSITE" id="PS50801"/>
    </source>
</evidence>
<dbReference type="InterPro" id="IPR002645">
    <property type="entry name" value="STAS_dom"/>
</dbReference>
<dbReference type="InterPro" id="IPR003658">
    <property type="entry name" value="Anti-sigma_ant"/>
</dbReference>
<dbReference type="GO" id="GO:0043856">
    <property type="term" value="F:anti-sigma factor antagonist activity"/>
    <property type="evidence" value="ECO:0007669"/>
    <property type="project" value="InterPro"/>
</dbReference>
<dbReference type="AlphaFoldDB" id="A0A2W2BIF4"/>
<organism evidence="4 5">
    <name type="scientific">Aestuariivirga litoralis</name>
    <dbReference type="NCBI Taxonomy" id="2650924"/>
    <lineage>
        <taxon>Bacteria</taxon>
        <taxon>Pseudomonadati</taxon>
        <taxon>Pseudomonadota</taxon>
        <taxon>Alphaproteobacteria</taxon>
        <taxon>Hyphomicrobiales</taxon>
        <taxon>Aestuariivirgaceae</taxon>
        <taxon>Aestuariivirga</taxon>
    </lineage>
</organism>
<reference evidence="5" key="1">
    <citation type="submission" date="2018-06" db="EMBL/GenBank/DDBJ databases">
        <title>Aestuariibacter litoralis strain KCTC 52945T.</title>
        <authorList>
            <person name="Li X."/>
            <person name="Salam N."/>
            <person name="Li J.-L."/>
            <person name="Chen Y.-M."/>
            <person name="Yang Z.-W."/>
            <person name="Zhang L.-Y."/>
            <person name="Han M.-X."/>
            <person name="Xiao M."/>
            <person name="Li W.-J."/>
        </authorList>
    </citation>
    <scope>NUCLEOTIDE SEQUENCE [LARGE SCALE GENOMIC DNA]</scope>
    <source>
        <strain evidence="5">KCTC 52945</strain>
    </source>
</reference>
<dbReference type="InterPro" id="IPR036513">
    <property type="entry name" value="STAS_dom_sf"/>
</dbReference>
<accession>A0A2W2BIF4</accession>
<keyword evidence="5" id="KW-1185">Reference proteome</keyword>
<dbReference type="EMBL" id="QKVK01000009">
    <property type="protein sequence ID" value="PZF75677.1"/>
    <property type="molecule type" value="Genomic_DNA"/>
</dbReference>